<keyword evidence="3 10" id="KW-0328">Glycosyltransferase</keyword>
<keyword evidence="14" id="KW-1185">Reference proteome</keyword>
<dbReference type="InterPro" id="IPR007235">
    <property type="entry name" value="Glyco_trans_28_C"/>
</dbReference>
<dbReference type="InterPro" id="IPR004276">
    <property type="entry name" value="GlycoTrans_28_N"/>
</dbReference>
<feature type="binding site" evidence="10">
    <location>
        <position position="198"/>
    </location>
    <ligand>
        <name>UDP-N-acetyl-alpha-D-glucosamine</name>
        <dbReference type="ChEBI" id="CHEBI:57705"/>
    </ligand>
</feature>
<dbReference type="SUPFAM" id="SSF53756">
    <property type="entry name" value="UDP-Glycosyltransferase/glycogen phosphorylase"/>
    <property type="match status" value="1"/>
</dbReference>
<sequence length="364" mass="40096">MKVLISGGGTGGHIYPALALIRHLEKQDHSLECLYIGTDNGLEASIVPKEGIPFKTVKISGFKRKLSLENIRTVYRFLNAVRVAKKYIKEFKPDVVIGTGGYVCGPVVYAAAKRNIPTLIHEQNSVPGLTNKFLAKHVTKIAISFPDSAKYFPESKVVFTGNPRATEAVALKREDGKNRLKELGLDPTKKTVLVVGGSRGAKPINDAMIETFPLWRGKNYQCLYVTGEAHYNNVKDHLSEEDSHRMVCVPYIDDMPAILHEVDLLVARAGATTLSEITAVGLPSILIPSPYVTNNHQEKNARSLEKENAAKVILEKDVSSEQLLSDIDHILNDDFVWESMKKGALSLGKPNAAEDIKKMIQSVL</sequence>
<feature type="domain" description="Glycosyltransferase family 28 N-terminal" evidence="11">
    <location>
        <begin position="3"/>
        <end position="143"/>
    </location>
</feature>
<evidence type="ECO:0000256" key="2">
    <source>
        <dbReference type="ARBA" id="ARBA00022618"/>
    </source>
</evidence>
<dbReference type="OrthoDB" id="9808936at2"/>
<evidence type="ECO:0000256" key="4">
    <source>
        <dbReference type="ARBA" id="ARBA00022679"/>
    </source>
</evidence>
<keyword evidence="8 10" id="KW-0131">Cell cycle</keyword>
<reference evidence="13 14" key="1">
    <citation type="submission" date="2017-10" db="EMBL/GenBank/DDBJ databases">
        <title>Bacillus sp. nov., a halophilic bacterium isolated from a Keqin Lake.</title>
        <authorList>
            <person name="Wang H."/>
        </authorList>
    </citation>
    <scope>NUCLEOTIDE SEQUENCE [LARGE SCALE GENOMIC DNA]</scope>
    <source>
        <strain evidence="13 14">KCTC 13187</strain>
    </source>
</reference>
<dbReference type="GO" id="GO:0071555">
    <property type="term" value="P:cell wall organization"/>
    <property type="evidence" value="ECO:0007669"/>
    <property type="project" value="UniProtKB-KW"/>
</dbReference>
<dbReference type="GO" id="GO:0009252">
    <property type="term" value="P:peptidoglycan biosynthetic process"/>
    <property type="evidence" value="ECO:0007669"/>
    <property type="project" value="UniProtKB-UniRule"/>
</dbReference>
<comment type="catalytic activity">
    <reaction evidence="10">
        <text>di-trans,octa-cis-undecaprenyl diphospho-N-acetyl-alpha-D-muramoyl-L-alanyl-D-glutamyl-meso-2,6-diaminopimeloyl-D-alanyl-D-alanine + UDP-N-acetyl-alpha-D-glucosamine = di-trans,octa-cis-undecaprenyl diphospho-[N-acetyl-alpha-D-glucosaminyl-(1-&gt;4)]-N-acetyl-alpha-D-muramoyl-L-alanyl-D-glutamyl-meso-2,6-diaminopimeloyl-D-alanyl-D-alanine + UDP + H(+)</text>
        <dbReference type="Rhea" id="RHEA:31227"/>
        <dbReference type="ChEBI" id="CHEBI:15378"/>
        <dbReference type="ChEBI" id="CHEBI:57705"/>
        <dbReference type="ChEBI" id="CHEBI:58223"/>
        <dbReference type="ChEBI" id="CHEBI:61387"/>
        <dbReference type="ChEBI" id="CHEBI:61388"/>
        <dbReference type="EC" id="2.4.1.227"/>
    </reaction>
</comment>
<evidence type="ECO:0000313" key="13">
    <source>
        <dbReference type="EMBL" id="RKL68910.1"/>
    </source>
</evidence>
<dbReference type="PANTHER" id="PTHR21015">
    <property type="entry name" value="UDP-N-ACETYLGLUCOSAMINE--N-ACETYLMURAMYL-(PENTAPEPTIDE) PYROPHOSPHORYL-UNDECAPRENOL N-ACETYLGLUCOSAMINE TRANSFERASE 1"/>
    <property type="match status" value="1"/>
</dbReference>
<evidence type="ECO:0000313" key="14">
    <source>
        <dbReference type="Proteomes" id="UP000281498"/>
    </source>
</evidence>
<dbReference type="Pfam" id="PF03033">
    <property type="entry name" value="Glyco_transf_28"/>
    <property type="match status" value="1"/>
</dbReference>
<accession>A0A3A9KDT8</accession>
<dbReference type="GO" id="GO:0005975">
    <property type="term" value="P:carbohydrate metabolic process"/>
    <property type="evidence" value="ECO:0007669"/>
    <property type="project" value="InterPro"/>
</dbReference>
<comment type="caution">
    <text evidence="10">Lacks conserved residue(s) required for the propagation of feature annotation.</text>
</comment>
<protein>
    <recommendedName>
        <fullName evidence="10">UDP-N-acetylglucosamine--N-acetylmuramyl-(pentapeptide) pyrophosphoryl-undecaprenol N-acetylglucosamine transferase</fullName>
        <ecNumber evidence="10">2.4.1.227</ecNumber>
    </recommendedName>
    <alternativeName>
        <fullName evidence="10">Undecaprenyl-PP-MurNAc-pentapeptide-UDPGlcNAc GlcNAc transferase</fullName>
    </alternativeName>
</protein>
<dbReference type="EC" id="2.4.1.227" evidence="10"/>
<feature type="binding site" evidence="10">
    <location>
        <position position="124"/>
    </location>
    <ligand>
        <name>UDP-N-acetyl-alpha-D-glucosamine</name>
        <dbReference type="ChEBI" id="CHEBI:57705"/>
    </ligand>
</feature>
<keyword evidence="9 10" id="KW-0961">Cell wall biogenesis/degradation</keyword>
<comment type="pathway">
    <text evidence="10">Cell wall biogenesis; peptidoglycan biosynthesis.</text>
</comment>
<dbReference type="GO" id="GO:0051301">
    <property type="term" value="P:cell division"/>
    <property type="evidence" value="ECO:0007669"/>
    <property type="project" value="UniProtKB-KW"/>
</dbReference>
<dbReference type="GO" id="GO:0008360">
    <property type="term" value="P:regulation of cell shape"/>
    <property type="evidence" value="ECO:0007669"/>
    <property type="project" value="UniProtKB-KW"/>
</dbReference>
<feature type="binding site" evidence="10">
    <location>
        <position position="252"/>
    </location>
    <ligand>
        <name>UDP-N-acetyl-alpha-D-glucosamine</name>
        <dbReference type="ChEBI" id="CHEBI:57705"/>
    </ligand>
</feature>
<dbReference type="NCBIfam" id="TIGR01133">
    <property type="entry name" value="murG"/>
    <property type="match status" value="1"/>
</dbReference>
<evidence type="ECO:0000256" key="9">
    <source>
        <dbReference type="ARBA" id="ARBA00023316"/>
    </source>
</evidence>
<dbReference type="PANTHER" id="PTHR21015:SF22">
    <property type="entry name" value="GLYCOSYLTRANSFERASE"/>
    <property type="match status" value="1"/>
</dbReference>
<comment type="function">
    <text evidence="10">Cell wall formation. Catalyzes the transfer of a GlcNAc subunit on undecaprenyl-pyrophosphoryl-MurNAc-pentapeptide (lipid intermediate I) to form undecaprenyl-pyrophosphoryl-MurNAc-(pentapeptide)GlcNAc (lipid intermediate II).</text>
</comment>
<keyword evidence="5 10" id="KW-0133">Cell shape</keyword>
<proteinExistence type="inferred from homology"/>
<dbReference type="InterPro" id="IPR006009">
    <property type="entry name" value="GlcNAc_MurG"/>
</dbReference>
<evidence type="ECO:0000256" key="3">
    <source>
        <dbReference type="ARBA" id="ARBA00022676"/>
    </source>
</evidence>
<dbReference type="GO" id="GO:0051991">
    <property type="term" value="F:UDP-N-acetyl-D-glucosamine:N-acetylmuramoyl-L-alanyl-D-glutamyl-meso-2,6-diaminopimelyl-D-alanyl-D-alanine-diphosphoundecaprenol 4-beta-N-acetylglucosaminlytransferase activity"/>
    <property type="evidence" value="ECO:0007669"/>
    <property type="project" value="RHEA"/>
</dbReference>
<keyword evidence="2 10" id="KW-0132">Cell division</keyword>
<dbReference type="Proteomes" id="UP000281498">
    <property type="component" value="Unassembled WGS sequence"/>
</dbReference>
<evidence type="ECO:0000256" key="7">
    <source>
        <dbReference type="ARBA" id="ARBA00023136"/>
    </source>
</evidence>
<evidence type="ECO:0000256" key="1">
    <source>
        <dbReference type="ARBA" id="ARBA00022475"/>
    </source>
</evidence>
<dbReference type="AlphaFoldDB" id="A0A3A9KDT8"/>
<keyword evidence="1 10" id="KW-1003">Cell membrane</keyword>
<comment type="caution">
    <text evidence="13">The sequence shown here is derived from an EMBL/GenBank/DDBJ whole genome shotgun (WGS) entry which is preliminary data.</text>
</comment>
<evidence type="ECO:0000259" key="12">
    <source>
        <dbReference type="Pfam" id="PF04101"/>
    </source>
</evidence>
<dbReference type="GO" id="GO:0050511">
    <property type="term" value="F:undecaprenyldiphospho-muramoylpentapeptide beta-N-acetylglucosaminyltransferase activity"/>
    <property type="evidence" value="ECO:0007669"/>
    <property type="project" value="UniProtKB-UniRule"/>
</dbReference>
<dbReference type="RefSeq" id="WP_110936451.1">
    <property type="nucleotide sequence ID" value="NZ_KZ614146.1"/>
</dbReference>
<keyword evidence="6 10" id="KW-0573">Peptidoglycan synthesis</keyword>
<evidence type="ECO:0000256" key="6">
    <source>
        <dbReference type="ARBA" id="ARBA00022984"/>
    </source>
</evidence>
<dbReference type="EMBL" id="PDOE01000001">
    <property type="protein sequence ID" value="RKL68910.1"/>
    <property type="molecule type" value="Genomic_DNA"/>
</dbReference>
<dbReference type="CDD" id="cd03785">
    <property type="entry name" value="GT28_MurG"/>
    <property type="match status" value="1"/>
</dbReference>
<dbReference type="Gene3D" id="3.40.50.2000">
    <property type="entry name" value="Glycogen Phosphorylase B"/>
    <property type="match status" value="2"/>
</dbReference>
<evidence type="ECO:0000256" key="5">
    <source>
        <dbReference type="ARBA" id="ARBA00022960"/>
    </source>
</evidence>
<dbReference type="HAMAP" id="MF_00033">
    <property type="entry name" value="MurG"/>
    <property type="match status" value="1"/>
</dbReference>
<feature type="binding site" evidence="10">
    <location>
        <position position="297"/>
    </location>
    <ligand>
        <name>UDP-N-acetyl-alpha-D-glucosamine</name>
        <dbReference type="ChEBI" id="CHEBI:57705"/>
    </ligand>
</feature>
<evidence type="ECO:0000259" key="11">
    <source>
        <dbReference type="Pfam" id="PF03033"/>
    </source>
</evidence>
<comment type="similarity">
    <text evidence="10">Belongs to the glycosyltransferase 28 family. MurG subfamily.</text>
</comment>
<evidence type="ECO:0000256" key="8">
    <source>
        <dbReference type="ARBA" id="ARBA00023306"/>
    </source>
</evidence>
<gene>
    <name evidence="10 13" type="primary">murG</name>
    <name evidence="13" type="ORF">CR203_02400</name>
</gene>
<dbReference type="GO" id="GO:0005886">
    <property type="term" value="C:plasma membrane"/>
    <property type="evidence" value="ECO:0007669"/>
    <property type="project" value="UniProtKB-SubCell"/>
</dbReference>
<feature type="domain" description="Glycosyl transferase family 28 C-terminal" evidence="12">
    <location>
        <begin position="191"/>
        <end position="355"/>
    </location>
</feature>
<dbReference type="Pfam" id="PF04101">
    <property type="entry name" value="Glyco_tran_28_C"/>
    <property type="match status" value="1"/>
</dbReference>
<keyword evidence="4 10" id="KW-0808">Transferase</keyword>
<organism evidence="13 14">
    <name type="scientific">Salipaludibacillus neizhouensis</name>
    <dbReference type="NCBI Taxonomy" id="885475"/>
    <lineage>
        <taxon>Bacteria</taxon>
        <taxon>Bacillati</taxon>
        <taxon>Bacillota</taxon>
        <taxon>Bacilli</taxon>
        <taxon>Bacillales</taxon>
        <taxon>Bacillaceae</taxon>
    </lineage>
</organism>
<keyword evidence="7 10" id="KW-0472">Membrane</keyword>
<comment type="subcellular location">
    <subcellularLocation>
        <location evidence="10">Cell membrane</location>
        <topology evidence="10">Peripheral membrane protein</topology>
        <orientation evidence="10">Cytoplasmic side</orientation>
    </subcellularLocation>
</comment>
<dbReference type="UniPathway" id="UPA00219"/>
<name>A0A3A9KDT8_9BACI</name>
<evidence type="ECO:0000256" key="10">
    <source>
        <dbReference type="HAMAP-Rule" id="MF_00033"/>
    </source>
</evidence>
<feature type="binding site" evidence="10">
    <location>
        <begin position="10"/>
        <end position="12"/>
    </location>
    <ligand>
        <name>UDP-N-acetyl-alpha-D-glucosamine</name>
        <dbReference type="ChEBI" id="CHEBI:57705"/>
    </ligand>
</feature>